<protein>
    <recommendedName>
        <fullName evidence="1">EF-hand domain-containing protein</fullName>
    </recommendedName>
</protein>
<keyword evidence="3" id="KW-1185">Reference proteome</keyword>
<dbReference type="InterPro" id="IPR002048">
    <property type="entry name" value="EF_hand_dom"/>
</dbReference>
<feature type="domain" description="EF-hand" evidence="1">
    <location>
        <begin position="211"/>
        <end position="246"/>
    </location>
</feature>
<evidence type="ECO:0000313" key="3">
    <source>
        <dbReference type="Proteomes" id="UP000199397"/>
    </source>
</evidence>
<dbReference type="AlphaFoldDB" id="A0A1H4B0T4"/>
<dbReference type="InterPro" id="IPR018247">
    <property type="entry name" value="EF_Hand_1_Ca_BS"/>
</dbReference>
<dbReference type="GO" id="GO:0005509">
    <property type="term" value="F:calcium ion binding"/>
    <property type="evidence" value="ECO:0007669"/>
    <property type="project" value="InterPro"/>
</dbReference>
<dbReference type="STRING" id="525918.SAMN05660964_01551"/>
<dbReference type="PROSITE" id="PS00018">
    <property type="entry name" value="EF_HAND_1"/>
    <property type="match status" value="1"/>
</dbReference>
<evidence type="ECO:0000259" key="1">
    <source>
        <dbReference type="PROSITE" id="PS50222"/>
    </source>
</evidence>
<dbReference type="EMBL" id="FNQP01000007">
    <property type="protein sequence ID" value="SEA41667.1"/>
    <property type="molecule type" value="Genomic_DNA"/>
</dbReference>
<evidence type="ECO:0000313" key="2">
    <source>
        <dbReference type="EMBL" id="SEA41667.1"/>
    </source>
</evidence>
<dbReference type="PROSITE" id="PS50222">
    <property type="entry name" value="EF_HAND_2"/>
    <property type="match status" value="1"/>
</dbReference>
<name>A0A1H4B0T4_9GAMM</name>
<gene>
    <name evidence="2" type="ORF">SAMN05660964_01551</name>
</gene>
<dbReference type="Proteomes" id="UP000199397">
    <property type="component" value="Unassembled WGS sequence"/>
</dbReference>
<reference evidence="2 3" key="1">
    <citation type="submission" date="2016-10" db="EMBL/GenBank/DDBJ databases">
        <authorList>
            <person name="de Groot N.N."/>
        </authorList>
    </citation>
    <scope>NUCLEOTIDE SEQUENCE [LARGE SCALE GENOMIC DNA]</scope>
    <source>
        <strain evidence="2 3">DSM 21228</strain>
    </source>
</reference>
<organism evidence="2 3">
    <name type="scientific">Thiothrix caldifontis</name>
    <dbReference type="NCBI Taxonomy" id="525918"/>
    <lineage>
        <taxon>Bacteria</taxon>
        <taxon>Pseudomonadati</taxon>
        <taxon>Pseudomonadota</taxon>
        <taxon>Gammaproteobacteria</taxon>
        <taxon>Thiotrichales</taxon>
        <taxon>Thiotrichaceae</taxon>
        <taxon>Thiothrix</taxon>
    </lineage>
</organism>
<sequence length="308" mass="35176">MWMWLRTLLPELSHPHDRSDADGLNWYQVVENQRFAVLRKGGVINLASTWGFALVWGAGCVWLSQQWGREWLLLPATVSLLFALGLYRRYRLIVDTPTSRLSSSAQGYVELCGKAALPEGESFRGLPHLPVMVWLPGYVEDQPFVLEDSHGRCLLYPQYAEIVTRTGDNHLFLLHAIYPGQPLYALGELHTQRHDTVSLERRERLAALLAEWKNNPQQLLQNFDANGNGQIDPDEWQTVRAAAERWVDDDIREQQRAPGMHVMDGAKAGQLFLITNIPPEELAQRYHWAALLHMLVWLGLMGLAHARF</sequence>
<proteinExistence type="predicted"/>
<accession>A0A1H4B0T4</accession>